<reference evidence="2" key="2">
    <citation type="submission" date="2021-02" db="EMBL/GenBank/DDBJ databases">
        <title>Aspergillus chevalieri M1 genome sequence.</title>
        <authorList>
            <person name="Kadooka C."/>
            <person name="Mori K."/>
            <person name="Futagami T."/>
        </authorList>
    </citation>
    <scope>NUCLEOTIDE SEQUENCE</scope>
    <source>
        <strain evidence="2">M1</strain>
    </source>
</reference>
<dbReference type="GO" id="GO:0070941">
    <property type="term" value="P:eisosome assembly"/>
    <property type="evidence" value="ECO:0007669"/>
    <property type="project" value="TreeGrafter"/>
</dbReference>
<dbReference type="Pfam" id="PF12757">
    <property type="entry name" value="Eisosome1"/>
    <property type="match status" value="1"/>
</dbReference>
<name>A0A7R7ZK71_ASPCH</name>
<evidence type="ECO:0008006" key="4">
    <source>
        <dbReference type="Google" id="ProtNLM"/>
    </source>
</evidence>
<reference evidence="2" key="1">
    <citation type="submission" date="2021-01" db="EMBL/GenBank/DDBJ databases">
        <authorList>
            <consortium name="Aspergillus chevalieri M1 genome sequencing consortium"/>
            <person name="Kazuki M."/>
            <person name="Futagami T."/>
        </authorList>
    </citation>
    <scope>NUCLEOTIDE SEQUENCE</scope>
    <source>
        <strain evidence="2">M1</strain>
    </source>
</reference>
<evidence type="ECO:0000313" key="2">
    <source>
        <dbReference type="EMBL" id="BCR83792.1"/>
    </source>
</evidence>
<proteinExistence type="predicted"/>
<feature type="compositionally biased region" description="Basic and acidic residues" evidence="1">
    <location>
        <begin position="481"/>
        <end position="530"/>
    </location>
</feature>
<keyword evidence="3" id="KW-1185">Reference proteome</keyword>
<dbReference type="Proteomes" id="UP000637239">
    <property type="component" value="Chromosome 1"/>
</dbReference>
<feature type="region of interest" description="Disordered" evidence="1">
    <location>
        <begin position="343"/>
        <end position="369"/>
    </location>
</feature>
<dbReference type="AlphaFoldDB" id="A0A7R7ZK71"/>
<dbReference type="PANTHER" id="PTHR28298">
    <property type="entry name" value="EISOSOME PROTEIN 1"/>
    <property type="match status" value="1"/>
</dbReference>
<feature type="compositionally biased region" description="Polar residues" evidence="1">
    <location>
        <begin position="12"/>
        <end position="24"/>
    </location>
</feature>
<dbReference type="EMBL" id="AP024416">
    <property type="protein sequence ID" value="BCR83792.1"/>
    <property type="molecule type" value="Genomic_DNA"/>
</dbReference>
<feature type="compositionally biased region" description="Polar residues" evidence="1">
    <location>
        <begin position="650"/>
        <end position="661"/>
    </location>
</feature>
<feature type="compositionally biased region" description="Polar residues" evidence="1">
    <location>
        <begin position="232"/>
        <end position="241"/>
    </location>
</feature>
<feature type="compositionally biased region" description="Acidic residues" evidence="1">
    <location>
        <begin position="672"/>
        <end position="681"/>
    </location>
</feature>
<accession>A0A7R7ZK71</accession>
<feature type="region of interest" description="Disordered" evidence="1">
    <location>
        <begin position="1"/>
        <end position="24"/>
    </location>
</feature>
<dbReference type="PANTHER" id="PTHR28298:SF1">
    <property type="entry name" value="EISOSOME PROTEIN 1"/>
    <property type="match status" value="1"/>
</dbReference>
<evidence type="ECO:0000313" key="3">
    <source>
        <dbReference type="Proteomes" id="UP000637239"/>
    </source>
</evidence>
<feature type="compositionally biased region" description="Basic residues" evidence="1">
    <location>
        <begin position="531"/>
        <end position="541"/>
    </location>
</feature>
<sequence length="825" mass="89847">MASESAGAAVASQHTSIPRSRSTRLADQAASAALYVTHPDRRLSVREPATANTQLFRDSTGHLDLSSASASAAILAHTRSKPLEVWRPSAQPAAEKAAYHARDYRAPEAIYVAKATPEGHKAATSAIRDRRSITSIPATPAGVNLDLSEAERTAGLQRRASEREKARLAATGAYNLSRRRASTTPSKPAVPEGQPLAASAAGASRGTVQDPTEINPLEDLDAANEASRLTHLTNTDSQLYGSRSRFPDDPEELRRRNVQRAAVVSMSRDMYNIIESKEEQPGTAAYAAQITQGRARSQKSLQQDGNINKALQQALNIQGLAHKRAQEKLALMHDENAAFQEYYGTTPQPPRPTLSVLRRRASSDTDMERSKEIRYQMSSLRTKLDAVDEKREKDRSQLMEAARRNVDAAIQDMDQWVYDSTGRAPPSVWEKYEEAAEERLKEEQQQQAQEYPDRVNIGAQRYIDMADVEAVARSRVQPTLDEIHDHAEKQRAKELEERLDAEQRQRREATERERDAELKAEEKRMRESLKKGPKSKKSKRGRAQEPPIEKAEATGAIGAGVGAGAGAGEGAAEAEPEAPVDTTTSGEDLPEMFRSQTAEGENGLVVPSTEPKETQPRRSESKLKNWFRGRRRTGRGSRGGRATEAAKEQPQAQKETSTAPVTGTGAGASTAEEAEGTEEAEATGTRDRSRSAALSSHPITGDELNEMQRRRSSVLSTNGEAPQRSPAKENGNGNRRSSWFRNSLMKPFSRNSESKANGNGVAAAGGATSKDSEIADPSEARQASTAANREDLRESAAEQGLPAPPAIGKEASNSTARESRFSEDL</sequence>
<feature type="compositionally biased region" description="Basic and acidic residues" evidence="1">
    <location>
        <begin position="610"/>
        <end position="623"/>
    </location>
</feature>
<feature type="compositionally biased region" description="Basic residues" evidence="1">
    <location>
        <begin position="625"/>
        <end position="635"/>
    </location>
</feature>
<evidence type="ECO:0000256" key="1">
    <source>
        <dbReference type="SAM" id="MobiDB-lite"/>
    </source>
</evidence>
<feature type="region of interest" description="Disordered" evidence="1">
    <location>
        <begin position="232"/>
        <end position="253"/>
    </location>
</feature>
<dbReference type="GeneID" id="66978151"/>
<dbReference type="KEGG" id="ache:ACHE_11194A"/>
<feature type="region of interest" description="Disordered" evidence="1">
    <location>
        <begin position="169"/>
        <end position="213"/>
    </location>
</feature>
<feature type="compositionally biased region" description="Low complexity" evidence="1">
    <location>
        <begin position="756"/>
        <end position="767"/>
    </location>
</feature>
<gene>
    <name evidence="2" type="ORF">ACHE_11194A</name>
</gene>
<dbReference type="InterPro" id="IPR024527">
    <property type="entry name" value="Eisosome1"/>
</dbReference>
<organism evidence="2 3">
    <name type="scientific">Aspergillus chevalieri</name>
    <name type="common">Eurotium chevalieri</name>
    <dbReference type="NCBI Taxonomy" id="182096"/>
    <lineage>
        <taxon>Eukaryota</taxon>
        <taxon>Fungi</taxon>
        <taxon>Dikarya</taxon>
        <taxon>Ascomycota</taxon>
        <taxon>Pezizomycotina</taxon>
        <taxon>Eurotiomycetes</taxon>
        <taxon>Eurotiomycetidae</taxon>
        <taxon>Eurotiales</taxon>
        <taxon>Aspergillaceae</taxon>
        <taxon>Aspergillus</taxon>
        <taxon>Aspergillus subgen. Aspergillus</taxon>
    </lineage>
</organism>
<dbReference type="RefSeq" id="XP_043132314.1">
    <property type="nucleotide sequence ID" value="XM_043275736.1"/>
</dbReference>
<protein>
    <recommendedName>
        <fullName evidence="4">Eisosome protein 1</fullName>
    </recommendedName>
</protein>
<feature type="compositionally biased region" description="Gly residues" evidence="1">
    <location>
        <begin position="557"/>
        <end position="569"/>
    </location>
</feature>
<feature type="region of interest" description="Disordered" evidence="1">
    <location>
        <begin position="477"/>
        <end position="825"/>
    </location>
</feature>
<feature type="compositionally biased region" description="Polar residues" evidence="1">
    <location>
        <begin position="731"/>
        <end position="741"/>
    </location>
</feature>